<dbReference type="OrthoDB" id="3180470at2"/>
<dbReference type="EMBL" id="CP046909">
    <property type="protein sequence ID" value="QGZ53978.1"/>
    <property type="molecule type" value="Genomic_DNA"/>
</dbReference>
<sequence length="305" mass="33119">MSRWGQAGSLIEPRFAVCVTTMNRAEVLAACLARLAECDPPPACIVVSDDSADPAMRAANEAVVRAAGNGVYLAGPRRGVCANRNNAVRHCLKHSAGCTHVSFIDDDILVERDFFAAAGNRLAQIAPARRDKAILTGGASSGPHLHECRSLRLSFACYFEEGEEPQCVNLHASVFPLALFAGSGWDENIFFGTEDAELALRALRQGYTIELEPALRSRDTMPGSGVLNGDSGRTGLSRYQLSCEAARLYIGVKRYWIIEPSLMRCAAFLTVYFCHLTVFLAKRRALSQLGPIVRLSKVWRVGTAG</sequence>
<dbReference type="InterPro" id="IPR050834">
    <property type="entry name" value="Glycosyltransf_2"/>
</dbReference>
<dbReference type="CDD" id="cd00761">
    <property type="entry name" value="Glyco_tranf_GTA_type"/>
    <property type="match status" value="1"/>
</dbReference>
<dbReference type="GO" id="GO:0016740">
    <property type="term" value="F:transferase activity"/>
    <property type="evidence" value="ECO:0007669"/>
    <property type="project" value="UniProtKB-KW"/>
</dbReference>
<evidence type="ECO:0000313" key="3">
    <source>
        <dbReference type="Proteomes" id="UP000434209"/>
    </source>
</evidence>
<dbReference type="Pfam" id="PF00535">
    <property type="entry name" value="Glycos_transf_2"/>
    <property type="match status" value="1"/>
</dbReference>
<keyword evidence="3" id="KW-1185">Reference proteome</keyword>
<gene>
    <name evidence="2" type="ORF">FAZ97_03075</name>
</gene>
<name>A0A7Z2J7U7_9BURK</name>
<evidence type="ECO:0000259" key="1">
    <source>
        <dbReference type="Pfam" id="PF00535"/>
    </source>
</evidence>
<reference evidence="2 3" key="1">
    <citation type="submission" date="2019-12" db="EMBL/GenBank/DDBJ databases">
        <title>Paraburkholderia acidiphila 7Q-K02 sp. nov and Paraburkholderia acidisoli DHF22 sp. nov., two strains isolated from forest soil.</title>
        <authorList>
            <person name="Gao Z."/>
            <person name="Qiu L."/>
        </authorList>
    </citation>
    <scope>NUCLEOTIDE SEQUENCE [LARGE SCALE GENOMIC DNA]</scope>
    <source>
        <strain evidence="2 3">7Q-K02</strain>
    </source>
</reference>
<dbReference type="InterPro" id="IPR029044">
    <property type="entry name" value="Nucleotide-diphossugar_trans"/>
</dbReference>
<dbReference type="SUPFAM" id="SSF53448">
    <property type="entry name" value="Nucleotide-diphospho-sugar transferases"/>
    <property type="match status" value="1"/>
</dbReference>
<feature type="domain" description="Glycosyltransferase 2-like" evidence="1">
    <location>
        <begin position="17"/>
        <end position="115"/>
    </location>
</feature>
<dbReference type="Gene3D" id="3.90.550.10">
    <property type="entry name" value="Spore Coat Polysaccharide Biosynthesis Protein SpsA, Chain A"/>
    <property type="match status" value="1"/>
</dbReference>
<dbReference type="AlphaFoldDB" id="A0A7Z2J7U7"/>
<protein>
    <submittedName>
        <fullName evidence="2">Glycosyltransferase</fullName>
    </submittedName>
</protein>
<evidence type="ECO:0000313" key="2">
    <source>
        <dbReference type="EMBL" id="QGZ53978.1"/>
    </source>
</evidence>
<dbReference type="KEGG" id="pacp:FAZ97_03075"/>
<keyword evidence="2" id="KW-0808">Transferase</keyword>
<dbReference type="RefSeq" id="WP_158757138.1">
    <property type="nucleotide sequence ID" value="NZ_CP046909.1"/>
</dbReference>
<accession>A0A7Z2J7U7</accession>
<dbReference type="PANTHER" id="PTHR43685">
    <property type="entry name" value="GLYCOSYLTRANSFERASE"/>
    <property type="match status" value="1"/>
</dbReference>
<dbReference type="InterPro" id="IPR001173">
    <property type="entry name" value="Glyco_trans_2-like"/>
</dbReference>
<organism evidence="2 3">
    <name type="scientific">Paraburkholderia acidiphila</name>
    <dbReference type="NCBI Taxonomy" id="2571747"/>
    <lineage>
        <taxon>Bacteria</taxon>
        <taxon>Pseudomonadati</taxon>
        <taxon>Pseudomonadota</taxon>
        <taxon>Betaproteobacteria</taxon>
        <taxon>Burkholderiales</taxon>
        <taxon>Burkholderiaceae</taxon>
        <taxon>Paraburkholderia</taxon>
    </lineage>
</organism>
<proteinExistence type="predicted"/>
<dbReference type="Proteomes" id="UP000434209">
    <property type="component" value="Chromosome 1"/>
</dbReference>
<dbReference type="PANTHER" id="PTHR43685:SF2">
    <property type="entry name" value="GLYCOSYLTRANSFERASE 2-LIKE DOMAIN-CONTAINING PROTEIN"/>
    <property type="match status" value="1"/>
</dbReference>